<feature type="compositionally biased region" description="Acidic residues" evidence="1">
    <location>
        <begin position="1"/>
        <end position="13"/>
    </location>
</feature>
<evidence type="ECO:0000313" key="4">
    <source>
        <dbReference type="EMBL" id="QSG05786.1"/>
    </source>
</evidence>
<dbReference type="EMBL" id="CP064787">
    <property type="protein sequence ID" value="QSG05786.1"/>
    <property type="molecule type" value="Genomic_DNA"/>
</dbReference>
<dbReference type="AlphaFoldDB" id="A0A897N5Z3"/>
<feature type="transmembrane region" description="Helical" evidence="2">
    <location>
        <begin position="73"/>
        <end position="95"/>
    </location>
</feature>
<evidence type="ECO:0000259" key="3">
    <source>
        <dbReference type="Pfam" id="PF26256"/>
    </source>
</evidence>
<evidence type="ECO:0000313" key="5">
    <source>
        <dbReference type="Proteomes" id="UP000663525"/>
    </source>
</evidence>
<dbReference type="Pfam" id="PF26256">
    <property type="entry name" value="DUF8060"/>
    <property type="match status" value="1"/>
</dbReference>
<dbReference type="InterPro" id="IPR058373">
    <property type="entry name" value="DUF8060"/>
</dbReference>
<sequence length="142" mass="14716">MTDTDNASDDADEQPAQPRSEASDGTPGPPTDDESASTETPSENVFVDDAADDGGDESVVTGETGGDTQSLQAYLEFAALAGLALFAAVTAYGFYTNASRAISEFVAASYVSLFQAAFNLTLLLVALAGLSLLARRRFDFAG</sequence>
<name>A0A897N5Z3_9EURY</name>
<proteinExistence type="predicted"/>
<keyword evidence="2" id="KW-1133">Transmembrane helix</keyword>
<feature type="transmembrane region" description="Helical" evidence="2">
    <location>
        <begin position="107"/>
        <end position="134"/>
    </location>
</feature>
<evidence type="ECO:0000256" key="2">
    <source>
        <dbReference type="SAM" id="Phobius"/>
    </source>
</evidence>
<organism evidence="4 5">
    <name type="scientific">Halapricum desulfuricans</name>
    <dbReference type="NCBI Taxonomy" id="2841257"/>
    <lineage>
        <taxon>Archaea</taxon>
        <taxon>Methanobacteriati</taxon>
        <taxon>Methanobacteriota</taxon>
        <taxon>Stenosarchaea group</taxon>
        <taxon>Halobacteria</taxon>
        <taxon>Halobacteriales</taxon>
        <taxon>Haloarculaceae</taxon>
        <taxon>Halapricum</taxon>
    </lineage>
</organism>
<feature type="region of interest" description="Disordered" evidence="1">
    <location>
        <begin position="1"/>
        <end position="65"/>
    </location>
</feature>
<dbReference type="RefSeq" id="WP_229115591.1">
    <property type="nucleotide sequence ID" value="NZ_CP064787.1"/>
</dbReference>
<reference evidence="4" key="1">
    <citation type="submission" date="2020-11" db="EMBL/GenBank/DDBJ databases">
        <title>Carbohydrate-dependent, anaerobic sulfur respiration: A novel catabolism in halophilic archaea.</title>
        <authorList>
            <person name="Sorokin D.Y."/>
            <person name="Messina E."/>
            <person name="Smedile F."/>
            <person name="La Cono V."/>
            <person name="Hallsworth J.E."/>
            <person name="Yakimov M.M."/>
        </authorList>
    </citation>
    <scope>NUCLEOTIDE SEQUENCE</scope>
    <source>
        <strain evidence="4">HSR12-1</strain>
    </source>
</reference>
<dbReference type="Proteomes" id="UP000663525">
    <property type="component" value="Chromosome"/>
</dbReference>
<accession>A0A897N5Z3</accession>
<keyword evidence="2" id="KW-0812">Transmembrane</keyword>
<keyword evidence="2" id="KW-0472">Membrane</keyword>
<gene>
    <name evidence="4" type="ORF">HSR121_1443</name>
</gene>
<evidence type="ECO:0000256" key="1">
    <source>
        <dbReference type="SAM" id="MobiDB-lite"/>
    </source>
</evidence>
<protein>
    <submittedName>
        <fullName evidence="4">Putative membrane protein</fullName>
    </submittedName>
</protein>
<dbReference type="GeneID" id="68855044"/>
<feature type="domain" description="DUF8060" evidence="3">
    <location>
        <begin position="29"/>
        <end position="138"/>
    </location>
</feature>